<sequence length="149" mass="17008">MQLLQAEVYNKCPVYLRDQCCHLIAEGIQLLRRMPVPDDATPGPYIEDPKLRRIRHSLFKDHEAHVNRVVELVHQRKGPPFPTINLEKELVFCFCDFNDENSLFNTNAAGHLRLYIVGFEEASFLPVTFLAYVLFAEAVLHGTGLLQSG</sequence>
<evidence type="ECO:0000313" key="1">
    <source>
        <dbReference type="EMBL" id="KAK4241261.1"/>
    </source>
</evidence>
<organism evidence="1 2">
    <name type="scientific">Achaetomium macrosporum</name>
    <dbReference type="NCBI Taxonomy" id="79813"/>
    <lineage>
        <taxon>Eukaryota</taxon>
        <taxon>Fungi</taxon>
        <taxon>Dikarya</taxon>
        <taxon>Ascomycota</taxon>
        <taxon>Pezizomycotina</taxon>
        <taxon>Sordariomycetes</taxon>
        <taxon>Sordariomycetidae</taxon>
        <taxon>Sordariales</taxon>
        <taxon>Chaetomiaceae</taxon>
        <taxon>Achaetomium</taxon>
    </lineage>
</organism>
<evidence type="ECO:0000313" key="2">
    <source>
        <dbReference type="Proteomes" id="UP001303760"/>
    </source>
</evidence>
<dbReference type="Proteomes" id="UP001303760">
    <property type="component" value="Unassembled WGS sequence"/>
</dbReference>
<reference evidence="1" key="1">
    <citation type="journal article" date="2023" name="Mol. Phylogenet. Evol.">
        <title>Genome-scale phylogeny and comparative genomics of the fungal order Sordariales.</title>
        <authorList>
            <person name="Hensen N."/>
            <person name="Bonometti L."/>
            <person name="Westerberg I."/>
            <person name="Brannstrom I.O."/>
            <person name="Guillou S."/>
            <person name="Cros-Aarteil S."/>
            <person name="Calhoun S."/>
            <person name="Haridas S."/>
            <person name="Kuo A."/>
            <person name="Mondo S."/>
            <person name="Pangilinan J."/>
            <person name="Riley R."/>
            <person name="LaButti K."/>
            <person name="Andreopoulos B."/>
            <person name="Lipzen A."/>
            <person name="Chen C."/>
            <person name="Yan M."/>
            <person name="Daum C."/>
            <person name="Ng V."/>
            <person name="Clum A."/>
            <person name="Steindorff A."/>
            <person name="Ohm R.A."/>
            <person name="Martin F."/>
            <person name="Silar P."/>
            <person name="Natvig D.O."/>
            <person name="Lalanne C."/>
            <person name="Gautier V."/>
            <person name="Ament-Velasquez S.L."/>
            <person name="Kruys A."/>
            <person name="Hutchinson M.I."/>
            <person name="Powell A.J."/>
            <person name="Barry K."/>
            <person name="Miller A.N."/>
            <person name="Grigoriev I.V."/>
            <person name="Debuchy R."/>
            <person name="Gladieux P."/>
            <person name="Hiltunen Thoren M."/>
            <person name="Johannesson H."/>
        </authorList>
    </citation>
    <scope>NUCLEOTIDE SEQUENCE</scope>
    <source>
        <strain evidence="1">CBS 532.94</strain>
    </source>
</reference>
<gene>
    <name evidence="1" type="ORF">C8A03DRAFT_30606</name>
</gene>
<keyword evidence="2" id="KW-1185">Reference proteome</keyword>
<dbReference type="EMBL" id="MU860025">
    <property type="protein sequence ID" value="KAK4241261.1"/>
    <property type="molecule type" value="Genomic_DNA"/>
</dbReference>
<comment type="caution">
    <text evidence="1">The sequence shown here is derived from an EMBL/GenBank/DDBJ whole genome shotgun (WGS) entry which is preliminary data.</text>
</comment>
<dbReference type="AlphaFoldDB" id="A0AAN7H9F4"/>
<protein>
    <submittedName>
        <fullName evidence="1">Uncharacterized protein</fullName>
    </submittedName>
</protein>
<reference evidence="1" key="2">
    <citation type="submission" date="2023-05" db="EMBL/GenBank/DDBJ databases">
        <authorList>
            <consortium name="Lawrence Berkeley National Laboratory"/>
            <person name="Steindorff A."/>
            <person name="Hensen N."/>
            <person name="Bonometti L."/>
            <person name="Westerberg I."/>
            <person name="Brannstrom I.O."/>
            <person name="Guillou S."/>
            <person name="Cros-Aarteil S."/>
            <person name="Calhoun S."/>
            <person name="Haridas S."/>
            <person name="Kuo A."/>
            <person name="Mondo S."/>
            <person name="Pangilinan J."/>
            <person name="Riley R."/>
            <person name="Labutti K."/>
            <person name="Andreopoulos B."/>
            <person name="Lipzen A."/>
            <person name="Chen C."/>
            <person name="Yanf M."/>
            <person name="Daum C."/>
            <person name="Ng V."/>
            <person name="Clum A."/>
            <person name="Ohm R."/>
            <person name="Martin F."/>
            <person name="Silar P."/>
            <person name="Natvig D."/>
            <person name="Lalanne C."/>
            <person name="Gautier V."/>
            <person name="Ament-Velasquez S.L."/>
            <person name="Kruys A."/>
            <person name="Hutchinson M.I."/>
            <person name="Powell A.J."/>
            <person name="Barry K."/>
            <person name="Miller A.N."/>
            <person name="Grigoriev I.V."/>
            <person name="Debuchy R."/>
            <person name="Gladieux P."/>
            <person name="Thoren M.H."/>
            <person name="Johannesson H."/>
        </authorList>
    </citation>
    <scope>NUCLEOTIDE SEQUENCE</scope>
    <source>
        <strain evidence="1">CBS 532.94</strain>
    </source>
</reference>
<name>A0AAN7H9F4_9PEZI</name>
<proteinExistence type="predicted"/>
<accession>A0AAN7H9F4</accession>